<reference evidence="1 2" key="1">
    <citation type="submission" date="2019-02" db="EMBL/GenBank/DDBJ databases">
        <title>Deep-cultivation of Planctomycetes and their phenomic and genomic characterization uncovers novel biology.</title>
        <authorList>
            <person name="Wiegand S."/>
            <person name="Jogler M."/>
            <person name="Boedeker C."/>
            <person name="Pinto D."/>
            <person name="Vollmers J."/>
            <person name="Rivas-Marin E."/>
            <person name="Kohn T."/>
            <person name="Peeters S.H."/>
            <person name="Heuer A."/>
            <person name="Rast P."/>
            <person name="Oberbeckmann S."/>
            <person name="Bunk B."/>
            <person name="Jeske O."/>
            <person name="Meyerdierks A."/>
            <person name="Storesund J.E."/>
            <person name="Kallscheuer N."/>
            <person name="Luecker S."/>
            <person name="Lage O.M."/>
            <person name="Pohl T."/>
            <person name="Merkel B.J."/>
            <person name="Hornburger P."/>
            <person name="Mueller R.-W."/>
            <person name="Bruemmer F."/>
            <person name="Labrenz M."/>
            <person name="Spormann A.M."/>
            <person name="Op den Camp H."/>
            <person name="Overmann J."/>
            <person name="Amann R."/>
            <person name="Jetten M.S.M."/>
            <person name="Mascher T."/>
            <person name="Medema M.H."/>
            <person name="Devos D.P."/>
            <person name="Kaster A.-K."/>
            <person name="Ovreas L."/>
            <person name="Rohde M."/>
            <person name="Galperin M.Y."/>
            <person name="Jogler C."/>
        </authorList>
    </citation>
    <scope>NUCLEOTIDE SEQUENCE [LARGE SCALE GENOMIC DNA]</scope>
    <source>
        <strain evidence="1 2">ETA_A8</strain>
    </source>
</reference>
<proteinExistence type="predicted"/>
<dbReference type="EMBL" id="CP036274">
    <property type="protein sequence ID" value="QDU26025.1"/>
    <property type="molecule type" value="Genomic_DNA"/>
</dbReference>
<evidence type="ECO:0000313" key="2">
    <source>
        <dbReference type="Proteomes" id="UP000315017"/>
    </source>
</evidence>
<evidence type="ECO:0000313" key="1">
    <source>
        <dbReference type="EMBL" id="QDU26025.1"/>
    </source>
</evidence>
<dbReference type="KEGG" id="aagg:ETAA8_10970"/>
<sequence>MSSAPPATASAANIPAASVQQLQSSLAQGGAAAVLVQAAEQLRKEKRHHELFEALKMQLRLRLGLPLQSSEGSDGLSEPLRKELEDGLIAACREVGTLLIKEGKVREGYMYLRPVGELAEARALLEQVVPDEDNTEELIEVLLHEGVDIGRGFQLMIDQYGTCSSITQYEQSVARRPRHEQQPAARKLLQKVHSDLVGSVKHDIARQEGGTPPENTLLELIRDREWLFFENAYHIDTTHLAATVRNARVLTDPTDLRMALDLTEYGRRLSQQFQYQGDEPFADQYPSNALYFQSLLGENVDEAIAYFQQKSELLDPQYHGSVPIETYVELLARLNKPGQAIAAAIKLNPKTVAPIGMAPSLIELAIQAKQFDAVLSHCQEQGDILGYAACLAAKAK</sequence>
<gene>
    <name evidence="1" type="ORF">ETAA8_10970</name>
</gene>
<keyword evidence="2" id="KW-1185">Reference proteome</keyword>
<dbReference type="AlphaFoldDB" id="A0A517Y727"/>
<accession>A0A517Y727</accession>
<dbReference type="OrthoDB" id="255759at2"/>
<dbReference type="RefSeq" id="WP_145085929.1">
    <property type="nucleotide sequence ID" value="NZ_CP036274.1"/>
</dbReference>
<name>A0A517Y727_9BACT</name>
<organism evidence="1 2">
    <name type="scientific">Anatilimnocola aggregata</name>
    <dbReference type="NCBI Taxonomy" id="2528021"/>
    <lineage>
        <taxon>Bacteria</taxon>
        <taxon>Pseudomonadati</taxon>
        <taxon>Planctomycetota</taxon>
        <taxon>Planctomycetia</taxon>
        <taxon>Pirellulales</taxon>
        <taxon>Pirellulaceae</taxon>
        <taxon>Anatilimnocola</taxon>
    </lineage>
</organism>
<protein>
    <submittedName>
        <fullName evidence="1">Uncharacterized protein</fullName>
    </submittedName>
</protein>
<dbReference type="Proteomes" id="UP000315017">
    <property type="component" value="Chromosome"/>
</dbReference>